<dbReference type="PRINTS" id="PR00019">
    <property type="entry name" value="LEURICHRPT"/>
</dbReference>
<organism evidence="4 5">
    <name type="scientific">Agrilus planipennis</name>
    <name type="common">Emerald ash borer</name>
    <name type="synonym">Agrilus marcopoli</name>
    <dbReference type="NCBI Taxonomy" id="224129"/>
    <lineage>
        <taxon>Eukaryota</taxon>
        <taxon>Metazoa</taxon>
        <taxon>Ecdysozoa</taxon>
        <taxon>Arthropoda</taxon>
        <taxon>Hexapoda</taxon>
        <taxon>Insecta</taxon>
        <taxon>Pterygota</taxon>
        <taxon>Neoptera</taxon>
        <taxon>Endopterygota</taxon>
        <taxon>Coleoptera</taxon>
        <taxon>Polyphaga</taxon>
        <taxon>Elateriformia</taxon>
        <taxon>Buprestoidea</taxon>
        <taxon>Buprestidae</taxon>
        <taxon>Agrilinae</taxon>
        <taxon>Agrilus</taxon>
    </lineage>
</organism>
<dbReference type="InterPro" id="IPR003591">
    <property type="entry name" value="Leu-rich_rpt_typical-subtyp"/>
</dbReference>
<evidence type="ECO:0000256" key="2">
    <source>
        <dbReference type="ARBA" id="ARBA00022737"/>
    </source>
</evidence>
<dbReference type="Pfam" id="PF13855">
    <property type="entry name" value="LRR_8"/>
    <property type="match status" value="2"/>
</dbReference>
<dbReference type="PROSITE" id="PS51450">
    <property type="entry name" value="LRR"/>
    <property type="match status" value="2"/>
</dbReference>
<protein>
    <submittedName>
        <fullName evidence="5">Toll-like receptor 3</fullName>
    </submittedName>
</protein>
<sequence length="724" mass="84139">MWGQNFVVLVLLRSVYSLWDADVDCHESCTCSLVHLTETSVYGFKNHFIEKQTLTESDFHLNNEVIYDDSFETNLENFLFKSVTCLLQTETNADDLLKGLPKDIQSLRFIQGFESGNKTISFSNFLKFEDLKIVELQGTNLFLGQNNDSFISVFDAFLPSLEYLNLENVHIKNSKLRFPLEELRPKEESVTFEFTQQLNSKLPPLTFVQKGSKEDEILPYKEYKHEEIESPLFIGFTNLQLLRVSNCKLNILKWEMFEGLHKLQHLILEKNRIMFLPDFVFYGIPNLKSLSLAWNNLLNIQVTDLAGLLELEYLDVSHNNFSQLSELSLPPFPKLKLADFKDNPITAVFPSTFEVLNTTDSLILGSTDTPMKLLPNSFSGLKLLQKLTLENVLITLLQRELLFGMPNLKELGISGNITKIEYDAFMETNILQRLILSRCKLQELSMDSFMGLSKLRILDLSRNNLQFLPPNVFDPLISLKELYLNENSFSILPRGIFSKIHPKLIRLTENPWHCSCHMDDWKPMVINKVKQKHLKICDFNHDKGVACPYEDRHVTKYLFDTKVAPKCTTPLKFKDWSVFHVMRKQLACPEFRPKLKKKMHTETVLNNTAMDQDELEYLKKKNRLHNSSSDIASYNDYTTNTNQNLNYNDIPPKVSLFPVDEIANNENNEINDLNLLKKDYGLLLPSSVDNNFKKMSDNRKMWRKLKHESHRRKYRALRKISTKV</sequence>
<dbReference type="Proteomes" id="UP000192223">
    <property type="component" value="Unplaced"/>
</dbReference>
<dbReference type="GeneID" id="108735207"/>
<feature type="signal peptide" evidence="3">
    <location>
        <begin position="1"/>
        <end position="17"/>
    </location>
</feature>
<dbReference type="SMART" id="SM00369">
    <property type="entry name" value="LRR_TYP"/>
    <property type="match status" value="7"/>
</dbReference>
<dbReference type="InterPro" id="IPR001611">
    <property type="entry name" value="Leu-rich_rpt"/>
</dbReference>
<proteinExistence type="predicted"/>
<dbReference type="RefSeq" id="XP_025833983.1">
    <property type="nucleotide sequence ID" value="XM_025978198.1"/>
</dbReference>
<feature type="chain" id="PRO_5028925331" evidence="3">
    <location>
        <begin position="18"/>
        <end position="724"/>
    </location>
</feature>
<dbReference type="InParanoid" id="A0A7F5RDD6"/>
<dbReference type="OrthoDB" id="2020019at2759"/>
<dbReference type="KEGG" id="apln:108735207"/>
<evidence type="ECO:0000313" key="5">
    <source>
        <dbReference type="RefSeq" id="XP_025833983.1"/>
    </source>
</evidence>
<dbReference type="PANTHER" id="PTHR24366:SF96">
    <property type="entry name" value="LEUCINE RICH REPEAT CONTAINING 53"/>
    <property type="match status" value="1"/>
</dbReference>
<gene>
    <name evidence="5" type="primary">LOC108735207</name>
</gene>
<keyword evidence="1" id="KW-0433">Leucine-rich repeat</keyword>
<dbReference type="AlphaFoldDB" id="A0A7F5RDD6"/>
<evidence type="ECO:0000256" key="1">
    <source>
        <dbReference type="ARBA" id="ARBA00022614"/>
    </source>
</evidence>
<dbReference type="Gene3D" id="3.80.10.10">
    <property type="entry name" value="Ribonuclease Inhibitor"/>
    <property type="match status" value="2"/>
</dbReference>
<reference evidence="5" key="1">
    <citation type="submission" date="2025-08" db="UniProtKB">
        <authorList>
            <consortium name="RefSeq"/>
        </authorList>
    </citation>
    <scope>IDENTIFICATION</scope>
    <source>
        <tissue evidence="5">Entire body</tissue>
    </source>
</reference>
<accession>A0A7F5RDD6</accession>
<keyword evidence="4" id="KW-1185">Reference proteome</keyword>
<dbReference type="PANTHER" id="PTHR24366">
    <property type="entry name" value="IG(IMMUNOGLOBULIN) AND LRR(LEUCINE RICH REPEAT) DOMAINS"/>
    <property type="match status" value="1"/>
</dbReference>
<evidence type="ECO:0000313" key="4">
    <source>
        <dbReference type="Proteomes" id="UP000192223"/>
    </source>
</evidence>
<keyword evidence="2" id="KW-0677">Repeat</keyword>
<name>A0A7F5RDD6_AGRPL</name>
<dbReference type="InterPro" id="IPR032675">
    <property type="entry name" value="LRR_dom_sf"/>
</dbReference>
<keyword evidence="3" id="KW-0732">Signal</keyword>
<dbReference type="SUPFAM" id="SSF52058">
    <property type="entry name" value="L domain-like"/>
    <property type="match status" value="1"/>
</dbReference>
<evidence type="ECO:0000256" key="3">
    <source>
        <dbReference type="SAM" id="SignalP"/>
    </source>
</evidence>